<dbReference type="Proteomes" id="UP001596053">
    <property type="component" value="Unassembled WGS sequence"/>
</dbReference>
<keyword evidence="4" id="KW-1185">Reference proteome</keyword>
<gene>
    <name evidence="3" type="ORF">ACFPOB_29030</name>
</gene>
<accession>A0ABW0J187</accession>
<reference evidence="4" key="1">
    <citation type="journal article" date="2019" name="Int. J. Syst. Evol. Microbiol.">
        <title>The Global Catalogue of Microorganisms (GCM) 10K type strain sequencing project: providing services to taxonomists for standard genome sequencing and annotation.</title>
        <authorList>
            <consortium name="The Broad Institute Genomics Platform"/>
            <consortium name="The Broad Institute Genome Sequencing Center for Infectious Disease"/>
            <person name="Wu L."/>
            <person name="Ma J."/>
        </authorList>
    </citation>
    <scope>NUCLEOTIDE SEQUENCE [LARGE SCALE GENOMIC DNA]</scope>
    <source>
        <strain evidence="4">NCAIM B.01391</strain>
    </source>
</reference>
<feature type="domain" description="Tail sheath protein subtilisin-like" evidence="2">
    <location>
        <begin position="204"/>
        <end position="362"/>
    </location>
</feature>
<name>A0ABW0J187_9HYPH</name>
<evidence type="ECO:0000313" key="3">
    <source>
        <dbReference type="EMBL" id="MFC5423589.1"/>
    </source>
</evidence>
<sequence length="487" mass="53187">MINLNEIPYDWRVPGTLVENRPVYDRMGLVSFPAVAYLFVQKLATGTAEAARAYEITRPEQGTVLFGAGSVGQQTVRAWKKANRTNRVFAIALADDAAGVKEVRTYTFSGAGAGTVSFYIQGRRYRYKALSSMTPTQHAAAAVLAINADPDAPVTATSAVAVMTTTAKHAGEVGKHIDVRFRKTAEDVLPGTLAIAEAVTTPGSGNPDVQDILDALANTWVTDIVMPWDDAANLELVTEWAAERFKAMGRKDGHVYVGHRGTYGALGTKGGLTNSPHLSAIGANRPYQAPWELAAALGGVATFQLTNDPARQLRSLALPGIDAPDEEDCFTETERDLLLRQGISTWTRLEDGTMVIERVITTYKVTNLGIADTAFLDIMVPKTLTRIRYDWASYVTLLYPRHKLAPDDSVAANNNDIVVTPKRMAGTWAARCKLYEQLAWIVEIRRTLELSKFELDLAGDKNRMNAQQRINIIGNLMVLAAALEFEA</sequence>
<comment type="caution">
    <text evidence="3">The sequence shown here is derived from an EMBL/GenBank/DDBJ whole genome shotgun (WGS) entry which is preliminary data.</text>
</comment>
<evidence type="ECO:0000259" key="2">
    <source>
        <dbReference type="Pfam" id="PF04984"/>
    </source>
</evidence>
<dbReference type="Pfam" id="PF04984">
    <property type="entry name" value="Phage_sheath_1"/>
    <property type="match status" value="1"/>
</dbReference>
<evidence type="ECO:0000256" key="1">
    <source>
        <dbReference type="ARBA" id="ARBA00008005"/>
    </source>
</evidence>
<protein>
    <submittedName>
        <fullName evidence="3">Phage tail sheath subtilisin-like domain-containing protein</fullName>
    </submittedName>
</protein>
<dbReference type="EMBL" id="JBHSLW010000081">
    <property type="protein sequence ID" value="MFC5423589.1"/>
    <property type="molecule type" value="Genomic_DNA"/>
</dbReference>
<dbReference type="RefSeq" id="WP_377801673.1">
    <property type="nucleotide sequence ID" value="NZ_JBHSLW010000081.1"/>
</dbReference>
<comment type="similarity">
    <text evidence="1">Belongs to the myoviridae tail sheath protein family.</text>
</comment>
<dbReference type="InterPro" id="IPR035089">
    <property type="entry name" value="Phage_sheath_subtilisin"/>
</dbReference>
<evidence type="ECO:0000313" key="4">
    <source>
        <dbReference type="Proteomes" id="UP001596053"/>
    </source>
</evidence>
<proteinExistence type="inferred from homology"/>
<organism evidence="3 4">
    <name type="scientific">Bosea eneae</name>
    <dbReference type="NCBI Taxonomy" id="151454"/>
    <lineage>
        <taxon>Bacteria</taxon>
        <taxon>Pseudomonadati</taxon>
        <taxon>Pseudomonadota</taxon>
        <taxon>Alphaproteobacteria</taxon>
        <taxon>Hyphomicrobiales</taxon>
        <taxon>Boseaceae</taxon>
        <taxon>Bosea</taxon>
    </lineage>
</organism>